<evidence type="ECO:0000256" key="3">
    <source>
        <dbReference type="PROSITE-ProRule" id="PRU00023"/>
    </source>
</evidence>
<dbReference type="PROSITE" id="PS50297">
    <property type="entry name" value="ANK_REP_REGION"/>
    <property type="match status" value="2"/>
</dbReference>
<dbReference type="PANTHER" id="PTHR24171:SF9">
    <property type="entry name" value="ANKYRIN REPEAT DOMAIN-CONTAINING PROTEIN 39"/>
    <property type="match status" value="1"/>
</dbReference>
<feature type="repeat" description="ANK" evidence="3">
    <location>
        <begin position="53"/>
        <end position="85"/>
    </location>
</feature>
<feature type="repeat" description="ANK" evidence="3">
    <location>
        <begin position="86"/>
        <end position="118"/>
    </location>
</feature>
<dbReference type="SUPFAM" id="SSF48403">
    <property type="entry name" value="Ankyrin repeat"/>
    <property type="match status" value="1"/>
</dbReference>
<dbReference type="Gene3D" id="1.25.40.20">
    <property type="entry name" value="Ankyrin repeat-containing domain"/>
    <property type="match status" value="2"/>
</dbReference>
<protein>
    <submittedName>
        <fullName evidence="4">Uncharacterized protein</fullName>
    </submittedName>
</protein>
<dbReference type="PROSITE" id="PS50088">
    <property type="entry name" value="ANK_REPEAT"/>
    <property type="match status" value="2"/>
</dbReference>
<gene>
    <name evidence="4" type="ORF">CTAYLR_001038</name>
</gene>
<dbReference type="AlphaFoldDB" id="A0AAD7UFT1"/>
<dbReference type="SMART" id="SM00248">
    <property type="entry name" value="ANK"/>
    <property type="match status" value="2"/>
</dbReference>
<keyword evidence="1" id="KW-0677">Repeat</keyword>
<dbReference type="EMBL" id="JAQMWT010000322">
    <property type="protein sequence ID" value="KAJ8604830.1"/>
    <property type="molecule type" value="Genomic_DNA"/>
</dbReference>
<organism evidence="4 5">
    <name type="scientific">Chrysophaeum taylorii</name>
    <dbReference type="NCBI Taxonomy" id="2483200"/>
    <lineage>
        <taxon>Eukaryota</taxon>
        <taxon>Sar</taxon>
        <taxon>Stramenopiles</taxon>
        <taxon>Ochrophyta</taxon>
        <taxon>Pelagophyceae</taxon>
        <taxon>Pelagomonadales</taxon>
        <taxon>Pelagomonadaceae</taxon>
        <taxon>Chrysophaeum</taxon>
    </lineage>
</organism>
<evidence type="ECO:0000313" key="4">
    <source>
        <dbReference type="EMBL" id="KAJ8604830.1"/>
    </source>
</evidence>
<evidence type="ECO:0000256" key="2">
    <source>
        <dbReference type="ARBA" id="ARBA00023043"/>
    </source>
</evidence>
<reference evidence="4" key="1">
    <citation type="submission" date="2023-01" db="EMBL/GenBank/DDBJ databases">
        <title>Metagenome sequencing of chrysophaentin producing Chrysophaeum taylorii.</title>
        <authorList>
            <person name="Davison J."/>
            <person name="Bewley C."/>
        </authorList>
    </citation>
    <scope>NUCLEOTIDE SEQUENCE</scope>
    <source>
        <strain evidence="4">NIES-1699</strain>
    </source>
</reference>
<name>A0AAD7UFT1_9STRA</name>
<dbReference type="PRINTS" id="PR01415">
    <property type="entry name" value="ANKYRIN"/>
</dbReference>
<evidence type="ECO:0000313" key="5">
    <source>
        <dbReference type="Proteomes" id="UP001230188"/>
    </source>
</evidence>
<dbReference type="Pfam" id="PF12796">
    <property type="entry name" value="Ank_2"/>
    <property type="match status" value="1"/>
</dbReference>
<proteinExistence type="predicted"/>
<dbReference type="InterPro" id="IPR036770">
    <property type="entry name" value="Ankyrin_rpt-contain_sf"/>
</dbReference>
<dbReference type="PANTHER" id="PTHR24171">
    <property type="entry name" value="ANKYRIN REPEAT DOMAIN-CONTAINING PROTEIN 39-RELATED"/>
    <property type="match status" value="1"/>
</dbReference>
<keyword evidence="2 3" id="KW-0040">ANK repeat</keyword>
<comment type="caution">
    <text evidence="4">The sequence shown here is derived from an EMBL/GenBank/DDBJ whole genome shotgun (WGS) entry which is preliminary data.</text>
</comment>
<accession>A0AAD7UFT1</accession>
<keyword evidence="5" id="KW-1185">Reference proteome</keyword>
<evidence type="ECO:0000256" key="1">
    <source>
        <dbReference type="ARBA" id="ARBA00022737"/>
    </source>
</evidence>
<dbReference type="Proteomes" id="UP001230188">
    <property type="component" value="Unassembled WGS sequence"/>
</dbReference>
<sequence length="148" mass="16181">MGGGATKQASPEVKRKDPKVVLEERIAQGREKETFDLLEKCPELMNSGLNDEDGMRPLQIACRGGHIDIVKRLLAKGAVLDQKNKTGATALMYAAAGGFDEICKLLLDAGADVRQADKNAKTALQYAQLHSKAKAENLLQMYACEYTW</sequence>
<dbReference type="InterPro" id="IPR002110">
    <property type="entry name" value="Ankyrin_rpt"/>
</dbReference>